<protein>
    <submittedName>
        <fullName evidence="2">Glutamate receptor 2.5</fullName>
    </submittedName>
</protein>
<feature type="transmembrane region" description="Helical" evidence="1">
    <location>
        <begin position="356"/>
        <end position="375"/>
    </location>
</feature>
<accession>A0A226D1K4</accession>
<dbReference type="Proteomes" id="UP000198287">
    <property type="component" value="Unassembled WGS sequence"/>
</dbReference>
<keyword evidence="2" id="KW-0675">Receptor</keyword>
<dbReference type="EMBL" id="LNIX01000038">
    <property type="protein sequence ID" value="OXA39475.1"/>
    <property type="molecule type" value="Genomic_DNA"/>
</dbReference>
<organism evidence="2 3">
    <name type="scientific">Folsomia candida</name>
    <name type="common">Springtail</name>
    <dbReference type="NCBI Taxonomy" id="158441"/>
    <lineage>
        <taxon>Eukaryota</taxon>
        <taxon>Metazoa</taxon>
        <taxon>Ecdysozoa</taxon>
        <taxon>Arthropoda</taxon>
        <taxon>Hexapoda</taxon>
        <taxon>Collembola</taxon>
        <taxon>Entomobryomorpha</taxon>
        <taxon>Isotomoidea</taxon>
        <taxon>Isotomidae</taxon>
        <taxon>Proisotominae</taxon>
        <taxon>Folsomia</taxon>
    </lineage>
</organism>
<comment type="caution">
    <text evidence="2">The sequence shown here is derived from an EMBL/GenBank/DDBJ whole genome shotgun (WGS) entry which is preliminary data.</text>
</comment>
<evidence type="ECO:0000256" key="1">
    <source>
        <dbReference type="SAM" id="Phobius"/>
    </source>
</evidence>
<feature type="transmembrane region" description="Helical" evidence="1">
    <location>
        <begin position="295"/>
        <end position="315"/>
    </location>
</feature>
<sequence length="537" mass="61709">MSCIIQDILENTSCIFLIFLAEVSSSNVHFYTKQLSYDSIALKFINSYNSAKFQEKILISWEIYTNSTDPVKPMEIRFSSYFYAIHVFPGTHNPSDSVSFYHDFFRPFDLQILSQFSTSFLHLSQDIDFAMDGRKCCMVCGRGELYIIFNEQVKIYQFIVTGVWKELPFGVPLMSLALRLQKSSSPSSQTQIVYILNPLTTCTTNLKMWSSLIPPCTGMDSVIRTQANVFNLTIAQSSRRHFFSEIVYAAFRQVGKLDAVTLVEFSDCQIILMYCKKHLHNSSNWMVWYTPYGKFVWIVTLLSFSAIAFTAWITAGSRDASLKTWKNLGFQIFFQISVFMRQPIRSFRWTDVTGGFLTLILLSVYETFITGSLIAPSPPVRFRHIGDLVNSGYKVAYDYARNPEFDEVEKLNDVSEEFKRYGIRHKINSTFVNISMEIAQYLVGKPEKMIATYYMGSKFANGEMARLQKLQVTKIPEQDVQRGQDIYCDFVTLGDVKPVSFRYSVPLMAEMHKVHRQLRGDFFILGQGVLGLAFLDE</sequence>
<evidence type="ECO:0000313" key="2">
    <source>
        <dbReference type="EMBL" id="OXA39475.1"/>
    </source>
</evidence>
<keyword evidence="1" id="KW-0472">Membrane</keyword>
<keyword evidence="1" id="KW-1133">Transmembrane helix</keyword>
<dbReference type="AlphaFoldDB" id="A0A226D1K4"/>
<reference evidence="2 3" key="1">
    <citation type="submission" date="2015-12" db="EMBL/GenBank/DDBJ databases">
        <title>The genome of Folsomia candida.</title>
        <authorList>
            <person name="Faddeeva A."/>
            <person name="Derks M.F."/>
            <person name="Anvar Y."/>
            <person name="Smit S."/>
            <person name="Van Straalen N."/>
            <person name="Roelofs D."/>
        </authorList>
    </citation>
    <scope>NUCLEOTIDE SEQUENCE [LARGE SCALE GENOMIC DNA]</scope>
    <source>
        <strain evidence="2 3">VU population</strain>
        <tissue evidence="2">Whole body</tissue>
    </source>
</reference>
<gene>
    <name evidence="2" type="ORF">Fcan01_25801</name>
</gene>
<proteinExistence type="predicted"/>
<name>A0A226D1K4_FOLCA</name>
<keyword evidence="1" id="KW-0812">Transmembrane</keyword>
<evidence type="ECO:0000313" key="3">
    <source>
        <dbReference type="Proteomes" id="UP000198287"/>
    </source>
</evidence>
<keyword evidence="3" id="KW-1185">Reference proteome</keyword>